<keyword evidence="1" id="KW-1133">Transmembrane helix</keyword>
<evidence type="ECO:0000313" key="3">
    <source>
        <dbReference type="Proteomes" id="UP001476798"/>
    </source>
</evidence>
<evidence type="ECO:0008006" key="4">
    <source>
        <dbReference type="Google" id="ProtNLM"/>
    </source>
</evidence>
<keyword evidence="1" id="KW-0472">Membrane</keyword>
<proteinExistence type="predicted"/>
<dbReference type="EMBL" id="JAHRIO010063449">
    <property type="protein sequence ID" value="MEQ2179626.1"/>
    <property type="molecule type" value="Genomic_DNA"/>
</dbReference>
<protein>
    <recommendedName>
        <fullName evidence="4">Secreted protein</fullName>
    </recommendedName>
</protein>
<keyword evidence="1" id="KW-0812">Transmembrane</keyword>
<accession>A0ABV0P850</accession>
<evidence type="ECO:0000313" key="2">
    <source>
        <dbReference type="EMBL" id="MEQ2179626.1"/>
    </source>
</evidence>
<feature type="transmembrane region" description="Helical" evidence="1">
    <location>
        <begin position="6"/>
        <end position="26"/>
    </location>
</feature>
<comment type="caution">
    <text evidence="2">The sequence shown here is derived from an EMBL/GenBank/DDBJ whole genome shotgun (WGS) entry which is preliminary data.</text>
</comment>
<evidence type="ECO:0000256" key="1">
    <source>
        <dbReference type="SAM" id="Phobius"/>
    </source>
</evidence>
<reference evidence="2 3" key="1">
    <citation type="submission" date="2021-06" db="EMBL/GenBank/DDBJ databases">
        <authorList>
            <person name="Palmer J.M."/>
        </authorList>
    </citation>
    <scope>NUCLEOTIDE SEQUENCE [LARGE SCALE GENOMIC DNA]</scope>
    <source>
        <strain evidence="2 3">GA_2019</strain>
        <tissue evidence="2">Muscle</tissue>
    </source>
</reference>
<name>A0ABV0P850_9TELE</name>
<gene>
    <name evidence="2" type="ORF">GOODEAATRI_027079</name>
</gene>
<feature type="transmembrane region" description="Helical" evidence="1">
    <location>
        <begin position="47"/>
        <end position="69"/>
    </location>
</feature>
<dbReference type="Proteomes" id="UP001476798">
    <property type="component" value="Unassembled WGS sequence"/>
</dbReference>
<organism evidence="2 3">
    <name type="scientific">Goodea atripinnis</name>
    <dbReference type="NCBI Taxonomy" id="208336"/>
    <lineage>
        <taxon>Eukaryota</taxon>
        <taxon>Metazoa</taxon>
        <taxon>Chordata</taxon>
        <taxon>Craniata</taxon>
        <taxon>Vertebrata</taxon>
        <taxon>Euteleostomi</taxon>
        <taxon>Actinopterygii</taxon>
        <taxon>Neopterygii</taxon>
        <taxon>Teleostei</taxon>
        <taxon>Neoteleostei</taxon>
        <taxon>Acanthomorphata</taxon>
        <taxon>Ovalentaria</taxon>
        <taxon>Atherinomorphae</taxon>
        <taxon>Cyprinodontiformes</taxon>
        <taxon>Goodeidae</taxon>
        <taxon>Goodea</taxon>
    </lineage>
</organism>
<keyword evidence="3" id="KW-1185">Reference proteome</keyword>
<sequence length="214" mass="23127">MWIGSWLLLAVPYLFVLYWSTGGVFLPVQGPVGLNNSSSVTVVAVRFLFQLPVAILAHAESSGLLLLFVQQSLCGDSFVAACSSDVKLRPCGLVPAVLGCSADELLCCGHNSEVRMGWIGNSLSHLLLSLSSSLESVSLDQSTQGMVHASLQAFAFMMRELGHSLSMLVHDWHQVWLAQSHLTDPCRQTLNALPVLPEKLLGSTVLEADNIIVR</sequence>